<proteinExistence type="predicted"/>
<dbReference type="Proteomes" id="UP001064048">
    <property type="component" value="Chromosome 9"/>
</dbReference>
<comment type="caution">
    <text evidence="1">The sequence shown here is derived from an EMBL/GenBank/DDBJ whole genome shotgun (WGS) entry which is preliminary data.</text>
</comment>
<dbReference type="EMBL" id="CM046109">
    <property type="protein sequence ID" value="KAI8441749.1"/>
    <property type="molecule type" value="Genomic_DNA"/>
</dbReference>
<evidence type="ECO:0000313" key="1">
    <source>
        <dbReference type="EMBL" id="KAI8441749.1"/>
    </source>
</evidence>
<reference evidence="1 2" key="1">
    <citation type="journal article" date="2022" name="Genome Biol. Evol.">
        <title>The Spruce Budworm Genome: Reconstructing the Evolutionary History of Antifreeze Proteins.</title>
        <authorList>
            <person name="Beliveau C."/>
            <person name="Gagne P."/>
            <person name="Picq S."/>
            <person name="Vernygora O."/>
            <person name="Keeling C.I."/>
            <person name="Pinkney K."/>
            <person name="Doucet D."/>
            <person name="Wen F."/>
            <person name="Johnston J.S."/>
            <person name="Maaroufi H."/>
            <person name="Boyle B."/>
            <person name="Laroche J."/>
            <person name="Dewar K."/>
            <person name="Juretic N."/>
            <person name="Blackburn G."/>
            <person name="Nisole A."/>
            <person name="Brunet B."/>
            <person name="Brandao M."/>
            <person name="Lumley L."/>
            <person name="Duan J."/>
            <person name="Quan G."/>
            <person name="Lucarotti C.J."/>
            <person name="Roe A.D."/>
            <person name="Sperling F.A.H."/>
            <person name="Levesque R.C."/>
            <person name="Cusson M."/>
        </authorList>
    </citation>
    <scope>NUCLEOTIDE SEQUENCE [LARGE SCALE GENOMIC DNA]</scope>
    <source>
        <strain evidence="1">Glfc:IPQL:Cfum</strain>
    </source>
</reference>
<organism evidence="1 2">
    <name type="scientific">Choristoneura fumiferana</name>
    <name type="common">Spruce budworm moth</name>
    <name type="synonym">Archips fumiferana</name>
    <dbReference type="NCBI Taxonomy" id="7141"/>
    <lineage>
        <taxon>Eukaryota</taxon>
        <taxon>Metazoa</taxon>
        <taxon>Ecdysozoa</taxon>
        <taxon>Arthropoda</taxon>
        <taxon>Hexapoda</taxon>
        <taxon>Insecta</taxon>
        <taxon>Pterygota</taxon>
        <taxon>Neoptera</taxon>
        <taxon>Endopterygota</taxon>
        <taxon>Lepidoptera</taxon>
        <taxon>Glossata</taxon>
        <taxon>Ditrysia</taxon>
        <taxon>Tortricoidea</taxon>
        <taxon>Tortricidae</taxon>
        <taxon>Tortricinae</taxon>
        <taxon>Choristoneura</taxon>
    </lineage>
</organism>
<name>A0ACC0L049_CHOFU</name>
<gene>
    <name evidence="1" type="ORF">MSG28_005447</name>
</gene>
<sequence length="413" mass="47416">MSSKTEVTMKCSCDKLKSPPAPATNKKVKIKLPKKVVISKKWHRTCSHEVKSHSAGVIDEATEGTGKPKKVTKSESTVHRNTKNIDYCKKCGDTDDDIITAVSEYTGNSDFTRTNNETAKNTEERSKRTNTTEKQKHSIQEYYKNENFEGYIKITGSKNTKKIIANDPEGNCDKEEKEIIQEYYKNERFQDLYDSMHEMDNGLRNLGTLDTIAEVNEKQTLSNKSSESIYIVESSDEETNVKELKNFRDRNYFECHSGKTRVKSKGSVTSLKEHKCSYRFYLNDRLFPIAVNGNHNDCIRCVDCHLPLEMSSKDTKVNGTIQAKVKLGDETKDTVLLLPVKEPLIVQQRRKEKKDNEVVYFGLIKLDQNGNSIFKRSLPSDSLALKYQKGYREFNCDENYRYKKLEEADIIVI</sequence>
<accession>A0ACC0L049</accession>
<protein>
    <submittedName>
        <fullName evidence="1">Uncharacterized protein</fullName>
    </submittedName>
</protein>
<evidence type="ECO:0000313" key="2">
    <source>
        <dbReference type="Proteomes" id="UP001064048"/>
    </source>
</evidence>
<keyword evidence="2" id="KW-1185">Reference proteome</keyword>